<gene>
    <name evidence="1" type="ORF">METZ01_LOCUS342784</name>
</gene>
<sequence>MSIEENKAIARRYFLEVWNETNLDLIDDLLDPGYVRLGGRQIYGVPITPDVQ</sequence>
<dbReference type="SUPFAM" id="SSF54427">
    <property type="entry name" value="NTF2-like"/>
    <property type="match status" value="1"/>
</dbReference>
<dbReference type="AlphaFoldDB" id="A0A382QYC4"/>
<organism evidence="1">
    <name type="scientific">marine metagenome</name>
    <dbReference type="NCBI Taxonomy" id="408172"/>
    <lineage>
        <taxon>unclassified sequences</taxon>
        <taxon>metagenomes</taxon>
        <taxon>ecological metagenomes</taxon>
    </lineage>
</organism>
<dbReference type="EMBL" id="UINC01117480">
    <property type="protein sequence ID" value="SVC89930.1"/>
    <property type="molecule type" value="Genomic_DNA"/>
</dbReference>
<proteinExistence type="predicted"/>
<accession>A0A382QYC4</accession>
<reference evidence="1" key="1">
    <citation type="submission" date="2018-05" db="EMBL/GenBank/DDBJ databases">
        <authorList>
            <person name="Lanie J.A."/>
            <person name="Ng W.-L."/>
            <person name="Kazmierczak K.M."/>
            <person name="Andrzejewski T.M."/>
            <person name="Davidsen T.M."/>
            <person name="Wayne K.J."/>
            <person name="Tettelin H."/>
            <person name="Glass J.I."/>
            <person name="Rusch D."/>
            <person name="Podicherti R."/>
            <person name="Tsui H.-C.T."/>
            <person name="Winkler M.E."/>
        </authorList>
    </citation>
    <scope>NUCLEOTIDE SEQUENCE</scope>
</reference>
<dbReference type="InterPro" id="IPR032710">
    <property type="entry name" value="NTF2-like_dom_sf"/>
</dbReference>
<evidence type="ECO:0008006" key="2">
    <source>
        <dbReference type="Google" id="ProtNLM"/>
    </source>
</evidence>
<evidence type="ECO:0000313" key="1">
    <source>
        <dbReference type="EMBL" id="SVC89930.1"/>
    </source>
</evidence>
<name>A0A382QYC4_9ZZZZ</name>
<protein>
    <recommendedName>
        <fullName evidence="2">SnoaL-like domain-containing protein</fullName>
    </recommendedName>
</protein>
<feature type="non-terminal residue" evidence="1">
    <location>
        <position position="52"/>
    </location>
</feature>
<dbReference type="Gene3D" id="3.10.450.50">
    <property type="match status" value="1"/>
</dbReference>